<dbReference type="EMBL" id="SBIP01000001">
    <property type="protein sequence ID" value="RWX81542.1"/>
    <property type="molecule type" value="Genomic_DNA"/>
</dbReference>
<protein>
    <submittedName>
        <fullName evidence="3">Alpha/beta hydrolase</fullName>
    </submittedName>
</protein>
<sequence length="252" mass="26594">MKLLNSLISAVAVVAITAIALPAAAADFKAKTVVLVHGAFADGSSWNKVIPLLKKAGLNVVAVQNPLDTLENDVAFTTRAIADAEGPVVLVGHSYGGAVITQAGVNPKVHSLVYVAAYAPEVGQSVLDTQKPYPDAPGRPFIVKDDAGYLKFTDEGIFNYFAPDLPRSERELIAATQGAFGVKAVSTPVTQAAWHTVPSFEVVSTDDKVIPPQLQRDQVKRLKATAVEVAASHVVMLSHPDVVAKLIIQAAR</sequence>
<dbReference type="InterPro" id="IPR000073">
    <property type="entry name" value="AB_hydrolase_1"/>
</dbReference>
<keyword evidence="1" id="KW-0732">Signal</keyword>
<dbReference type="Pfam" id="PF12697">
    <property type="entry name" value="Abhydrolase_6"/>
    <property type="match status" value="1"/>
</dbReference>
<feature type="signal peptide" evidence="1">
    <location>
        <begin position="1"/>
        <end position="25"/>
    </location>
</feature>
<keyword evidence="3" id="KW-0378">Hydrolase</keyword>
<evidence type="ECO:0000313" key="4">
    <source>
        <dbReference type="Proteomes" id="UP000287687"/>
    </source>
</evidence>
<reference evidence="3 4" key="1">
    <citation type="submission" date="2019-01" db="EMBL/GenBank/DDBJ databases">
        <title>The draft genome of Rhizobium sp. 24NR.</title>
        <authorList>
            <person name="Liu L."/>
            <person name="Liang L."/>
            <person name="Shi S."/>
            <person name="Xu L."/>
            <person name="Wang X."/>
            <person name="Li L."/>
            <person name="Zhang X."/>
        </authorList>
    </citation>
    <scope>NUCLEOTIDE SEQUENCE [LARGE SCALE GENOMIC DNA]</scope>
    <source>
        <strain evidence="3 4">24NR</strain>
    </source>
</reference>
<comment type="caution">
    <text evidence="3">The sequence shown here is derived from an EMBL/GenBank/DDBJ whole genome shotgun (WGS) entry which is preliminary data.</text>
</comment>
<accession>A0A3S3SIU8</accession>
<dbReference type="Gene3D" id="3.40.50.1820">
    <property type="entry name" value="alpha/beta hydrolase"/>
    <property type="match status" value="1"/>
</dbReference>
<feature type="chain" id="PRO_5018735854" evidence="1">
    <location>
        <begin position="26"/>
        <end position="252"/>
    </location>
</feature>
<dbReference type="InterPro" id="IPR052897">
    <property type="entry name" value="Sec-Metab_Biosynth_Hydrolase"/>
</dbReference>
<dbReference type="PANTHER" id="PTHR37017:SF11">
    <property type="entry name" value="ESTERASE_LIPASE_THIOESTERASE DOMAIN-CONTAINING PROTEIN"/>
    <property type="match status" value="1"/>
</dbReference>
<dbReference type="AlphaFoldDB" id="A0A3S3SIU8"/>
<proteinExistence type="predicted"/>
<evidence type="ECO:0000259" key="2">
    <source>
        <dbReference type="Pfam" id="PF12697"/>
    </source>
</evidence>
<dbReference type="Proteomes" id="UP000287687">
    <property type="component" value="Unassembled WGS sequence"/>
</dbReference>
<name>A0A3S3SIU8_9HYPH</name>
<dbReference type="PANTHER" id="PTHR37017">
    <property type="entry name" value="AB HYDROLASE-1 DOMAIN-CONTAINING PROTEIN-RELATED"/>
    <property type="match status" value="1"/>
</dbReference>
<feature type="domain" description="AB hydrolase-1" evidence="2">
    <location>
        <begin position="33"/>
        <end position="245"/>
    </location>
</feature>
<keyword evidence="4" id="KW-1185">Reference proteome</keyword>
<evidence type="ECO:0000313" key="3">
    <source>
        <dbReference type="EMBL" id="RWX81542.1"/>
    </source>
</evidence>
<evidence type="ECO:0000256" key="1">
    <source>
        <dbReference type="SAM" id="SignalP"/>
    </source>
</evidence>
<dbReference type="SUPFAM" id="SSF53474">
    <property type="entry name" value="alpha/beta-Hydrolases"/>
    <property type="match status" value="1"/>
</dbReference>
<dbReference type="OrthoDB" id="9814966at2"/>
<dbReference type="RefSeq" id="WP_128441467.1">
    <property type="nucleotide sequence ID" value="NZ_SBIP01000001.1"/>
</dbReference>
<dbReference type="InterPro" id="IPR029058">
    <property type="entry name" value="AB_hydrolase_fold"/>
</dbReference>
<organism evidence="3 4">
    <name type="scientific">Neorhizobium lilium</name>
    <dbReference type="NCBI Taxonomy" id="2503024"/>
    <lineage>
        <taxon>Bacteria</taxon>
        <taxon>Pseudomonadati</taxon>
        <taxon>Pseudomonadota</taxon>
        <taxon>Alphaproteobacteria</taxon>
        <taxon>Hyphomicrobiales</taxon>
        <taxon>Rhizobiaceae</taxon>
        <taxon>Rhizobium/Agrobacterium group</taxon>
        <taxon>Neorhizobium</taxon>
    </lineage>
</organism>
<dbReference type="GO" id="GO:0016787">
    <property type="term" value="F:hydrolase activity"/>
    <property type="evidence" value="ECO:0007669"/>
    <property type="project" value="UniProtKB-KW"/>
</dbReference>
<gene>
    <name evidence="3" type="ORF">EPK99_04465</name>
</gene>